<dbReference type="EMBL" id="KN824312">
    <property type="protein sequence ID" value="KIM25659.1"/>
    <property type="molecule type" value="Genomic_DNA"/>
</dbReference>
<keyword evidence="1" id="KW-1133">Transmembrane helix</keyword>
<feature type="transmembrane region" description="Helical" evidence="1">
    <location>
        <begin position="396"/>
        <end position="414"/>
    </location>
</feature>
<keyword evidence="3" id="KW-1185">Reference proteome</keyword>
<sequence>MSQQSRPYIPLQAMGDSTQYGDPYNNMPADTRSTLLGKDETQNYDRTALLSKLKGRTTSVFKDWGEKWDRSVERGLWPRVFYALFGAALLGLWLGLLSNLTDHESQYQNENYIALKDAVRISSQGRFVNDTKINAELWYLKGSLVQFDQKTRVLNVKWSLVWSQNGSDPKPFGTEDDHRVPVGLFQDQSLWKLTFVERAGFRVIVEETWRNLTGSNSTEFPDMVKPFDKYIIDNQEVEPVAILGMHSWDNAETNISLQHVVTGNAWMTPSIGFPFDRWTGTTGFVLSYQGPVVAFDTPGFFGTYLDDAYLEGSLLNWRVSANRVNTCTNSTSPSVNFTQSDPCELKIDFDVRRPGLVIFATIIAVTVYWLSTIFIFIMTCEGVIMRRTHVIQGPGLLAVCFTALFALPTVRSILPGAPDFGALIASPARFILIQSIWWGSCPM</sequence>
<name>A0A0C3B0C9_SERVB</name>
<evidence type="ECO:0000256" key="1">
    <source>
        <dbReference type="SAM" id="Phobius"/>
    </source>
</evidence>
<dbReference type="Proteomes" id="UP000054097">
    <property type="component" value="Unassembled WGS sequence"/>
</dbReference>
<evidence type="ECO:0000313" key="2">
    <source>
        <dbReference type="EMBL" id="KIM25659.1"/>
    </source>
</evidence>
<reference evidence="2 3" key="1">
    <citation type="submission" date="2014-04" db="EMBL/GenBank/DDBJ databases">
        <authorList>
            <consortium name="DOE Joint Genome Institute"/>
            <person name="Kuo A."/>
            <person name="Zuccaro A."/>
            <person name="Kohler A."/>
            <person name="Nagy L.G."/>
            <person name="Floudas D."/>
            <person name="Copeland A."/>
            <person name="Barry K.W."/>
            <person name="Cichocki N."/>
            <person name="Veneault-Fourrey C."/>
            <person name="LaButti K."/>
            <person name="Lindquist E.A."/>
            <person name="Lipzen A."/>
            <person name="Lundell T."/>
            <person name="Morin E."/>
            <person name="Murat C."/>
            <person name="Sun H."/>
            <person name="Tunlid A."/>
            <person name="Henrissat B."/>
            <person name="Grigoriev I.V."/>
            <person name="Hibbett D.S."/>
            <person name="Martin F."/>
            <person name="Nordberg H.P."/>
            <person name="Cantor M.N."/>
            <person name="Hua S.X."/>
        </authorList>
    </citation>
    <scope>NUCLEOTIDE SEQUENCE [LARGE SCALE GENOMIC DNA]</scope>
    <source>
        <strain evidence="2 3">MAFF 305830</strain>
    </source>
</reference>
<gene>
    <name evidence="2" type="ORF">M408DRAFT_25987</name>
</gene>
<dbReference type="InterPro" id="IPR027948">
    <property type="entry name" value="DUF4436"/>
</dbReference>
<proteinExistence type="predicted"/>
<feature type="transmembrane region" description="Helical" evidence="1">
    <location>
        <begin position="80"/>
        <end position="100"/>
    </location>
</feature>
<accession>A0A0C3B0C9</accession>
<feature type="transmembrane region" description="Helical" evidence="1">
    <location>
        <begin position="356"/>
        <end position="384"/>
    </location>
</feature>
<evidence type="ECO:0000313" key="3">
    <source>
        <dbReference type="Proteomes" id="UP000054097"/>
    </source>
</evidence>
<keyword evidence="1" id="KW-0812">Transmembrane</keyword>
<organism evidence="2 3">
    <name type="scientific">Serendipita vermifera MAFF 305830</name>
    <dbReference type="NCBI Taxonomy" id="933852"/>
    <lineage>
        <taxon>Eukaryota</taxon>
        <taxon>Fungi</taxon>
        <taxon>Dikarya</taxon>
        <taxon>Basidiomycota</taxon>
        <taxon>Agaricomycotina</taxon>
        <taxon>Agaricomycetes</taxon>
        <taxon>Sebacinales</taxon>
        <taxon>Serendipitaceae</taxon>
        <taxon>Serendipita</taxon>
    </lineage>
</organism>
<protein>
    <submittedName>
        <fullName evidence="2">Uncharacterized protein</fullName>
    </submittedName>
</protein>
<dbReference type="HOGENOM" id="CLU_041457_0_0_1"/>
<reference evidence="3" key="2">
    <citation type="submission" date="2015-01" db="EMBL/GenBank/DDBJ databases">
        <title>Evolutionary Origins and Diversification of the Mycorrhizal Mutualists.</title>
        <authorList>
            <consortium name="DOE Joint Genome Institute"/>
            <consortium name="Mycorrhizal Genomics Consortium"/>
            <person name="Kohler A."/>
            <person name="Kuo A."/>
            <person name="Nagy L.G."/>
            <person name="Floudas D."/>
            <person name="Copeland A."/>
            <person name="Barry K.W."/>
            <person name="Cichocki N."/>
            <person name="Veneault-Fourrey C."/>
            <person name="LaButti K."/>
            <person name="Lindquist E.A."/>
            <person name="Lipzen A."/>
            <person name="Lundell T."/>
            <person name="Morin E."/>
            <person name="Murat C."/>
            <person name="Riley R."/>
            <person name="Ohm R."/>
            <person name="Sun H."/>
            <person name="Tunlid A."/>
            <person name="Henrissat B."/>
            <person name="Grigoriev I.V."/>
            <person name="Hibbett D.S."/>
            <person name="Martin F."/>
        </authorList>
    </citation>
    <scope>NUCLEOTIDE SEQUENCE [LARGE SCALE GENOMIC DNA]</scope>
    <source>
        <strain evidence="3">MAFF 305830</strain>
    </source>
</reference>
<keyword evidence="1" id="KW-0472">Membrane</keyword>
<dbReference type="AlphaFoldDB" id="A0A0C3B0C9"/>
<dbReference type="OrthoDB" id="2923771at2759"/>
<dbReference type="Pfam" id="PF14494">
    <property type="entry name" value="DUF4436"/>
    <property type="match status" value="1"/>
</dbReference>